<reference evidence="1 2" key="1">
    <citation type="submission" date="2016-10" db="EMBL/GenBank/DDBJ databases">
        <authorList>
            <person name="de Groot N.N."/>
        </authorList>
    </citation>
    <scope>NUCLEOTIDE SEQUENCE [LARGE SCALE GENOMIC DNA]</scope>
    <source>
        <strain evidence="1 2">CGMCC 1.10267</strain>
    </source>
</reference>
<gene>
    <name evidence="1" type="ORF">SAMN04487974_12820</name>
</gene>
<evidence type="ECO:0000313" key="1">
    <source>
        <dbReference type="EMBL" id="SDH18425.1"/>
    </source>
</evidence>
<dbReference type="STRING" id="440168.SAMN04487974_12820"/>
<accession>A0A1G8ABM7</accession>
<sequence>MQLWGRVLLELGNQPLHLRYLAYLGLDAVVGKLPHAWITYVRLYTCEDGNRMMRNHRSHVVDVTHRFLAPHQP</sequence>
<dbReference type="Proteomes" id="UP000199495">
    <property type="component" value="Unassembled WGS sequence"/>
</dbReference>
<keyword evidence="2" id="KW-1185">Reference proteome</keyword>
<dbReference type="AlphaFoldDB" id="A0A1G8ABM7"/>
<name>A0A1G8ABM7_9HYPH</name>
<proteinExistence type="predicted"/>
<dbReference type="EMBL" id="FNCS01000028">
    <property type="protein sequence ID" value="SDH18425.1"/>
    <property type="molecule type" value="Genomic_DNA"/>
</dbReference>
<evidence type="ECO:0000313" key="2">
    <source>
        <dbReference type="Proteomes" id="UP000199495"/>
    </source>
</evidence>
<protein>
    <submittedName>
        <fullName evidence="1">Uncharacterized protein</fullName>
    </submittedName>
</protein>
<organism evidence="1 2">
    <name type="scientific">Pelagibacterium luteolum</name>
    <dbReference type="NCBI Taxonomy" id="440168"/>
    <lineage>
        <taxon>Bacteria</taxon>
        <taxon>Pseudomonadati</taxon>
        <taxon>Pseudomonadota</taxon>
        <taxon>Alphaproteobacteria</taxon>
        <taxon>Hyphomicrobiales</taxon>
        <taxon>Devosiaceae</taxon>
        <taxon>Pelagibacterium</taxon>
    </lineage>
</organism>